<keyword evidence="3" id="KW-1185">Reference proteome</keyword>
<dbReference type="GO" id="GO:0005763">
    <property type="term" value="C:mitochondrial small ribosomal subunit"/>
    <property type="evidence" value="ECO:0007669"/>
    <property type="project" value="TreeGrafter"/>
</dbReference>
<dbReference type="GO" id="GO:0032543">
    <property type="term" value="P:mitochondrial translation"/>
    <property type="evidence" value="ECO:0007669"/>
    <property type="project" value="InterPro"/>
</dbReference>
<dbReference type="GO" id="GO:0003735">
    <property type="term" value="F:structural constituent of ribosome"/>
    <property type="evidence" value="ECO:0007669"/>
    <property type="project" value="InterPro"/>
</dbReference>
<proteinExistence type="predicted"/>
<evidence type="ECO:0000313" key="3">
    <source>
        <dbReference type="Proteomes" id="UP001217754"/>
    </source>
</evidence>
<dbReference type="PANTHER" id="PTHR13490:SF0">
    <property type="entry name" value="SMALL RIBOSOMAL SUBUNIT PROTEIN MS35"/>
    <property type="match status" value="1"/>
</dbReference>
<dbReference type="GeneID" id="85224767"/>
<reference evidence="2" key="1">
    <citation type="submission" date="2023-03" db="EMBL/GenBank/DDBJ databases">
        <title>Mating type loci evolution in Malassezia.</title>
        <authorList>
            <person name="Coelho M.A."/>
        </authorList>
    </citation>
    <scope>NUCLEOTIDE SEQUENCE</scope>
    <source>
        <strain evidence="2">CBS 9431</strain>
    </source>
</reference>
<accession>A0AAF0EWI3</accession>
<dbReference type="AlphaFoldDB" id="A0AAF0EWI3"/>
<dbReference type="InterPro" id="IPR039848">
    <property type="entry name" value="Ribosomal_mS35_mt"/>
</dbReference>
<dbReference type="Pfam" id="PF10213">
    <property type="entry name" value="MRP-S28"/>
    <property type="match status" value="1"/>
</dbReference>
<dbReference type="InterPro" id="IPR019349">
    <property type="entry name" value="Ribosomal_mS35_mit"/>
</dbReference>
<evidence type="ECO:0000313" key="2">
    <source>
        <dbReference type="EMBL" id="WFD38170.1"/>
    </source>
</evidence>
<protein>
    <submittedName>
        <fullName evidence="2">37S ribosomal protein S24, mitochondrial</fullName>
    </submittedName>
</protein>
<evidence type="ECO:0000259" key="1">
    <source>
        <dbReference type="Pfam" id="PF10213"/>
    </source>
</evidence>
<gene>
    <name evidence="2" type="primary">RSM24</name>
    <name evidence="2" type="ORF">MJAP1_001118</name>
</gene>
<keyword evidence="2" id="KW-0687">Ribonucleoprotein</keyword>
<dbReference type="PANTHER" id="PTHR13490">
    <property type="entry name" value="MITOCHONDRIAL 28S RIBOSOMAL PROTEIN S28"/>
    <property type="match status" value="1"/>
</dbReference>
<dbReference type="EMBL" id="CP119958">
    <property type="protein sequence ID" value="WFD38170.1"/>
    <property type="molecule type" value="Genomic_DNA"/>
</dbReference>
<sequence>MALLCGVRAGVAPPTLARAFHVSAASQAKPRRQRNRNNPFALSAMKHFQYDDIPTHGHMKLQKQRQLLEYYRLLQNELPQLKQFHEPFQPAPASHILNFQFTHYQGEAHPGARKVVLNVDIKDLFGANVLKTPAAKHKFLLLAGARWQAPSFAAVQTLNDALASGSDALAKAYESQPLGSLKISCSANPHESQNMKWCSDVLDRMIAEAQAEPTFGDIPLDVRPYIKSEARGGRTRMPSISDYPKEWL</sequence>
<dbReference type="Proteomes" id="UP001217754">
    <property type="component" value="Chromosome 1"/>
</dbReference>
<name>A0AAF0EWI3_9BASI</name>
<feature type="domain" description="Small ribosomal subunit protein mS35 mitochondrial conserved" evidence="1">
    <location>
        <begin position="87"/>
        <end position="247"/>
    </location>
</feature>
<dbReference type="RefSeq" id="XP_060121067.1">
    <property type="nucleotide sequence ID" value="XM_060265084.1"/>
</dbReference>
<organism evidence="2 3">
    <name type="scientific">Malassezia japonica</name>
    <dbReference type="NCBI Taxonomy" id="223818"/>
    <lineage>
        <taxon>Eukaryota</taxon>
        <taxon>Fungi</taxon>
        <taxon>Dikarya</taxon>
        <taxon>Basidiomycota</taxon>
        <taxon>Ustilaginomycotina</taxon>
        <taxon>Malasseziomycetes</taxon>
        <taxon>Malasseziales</taxon>
        <taxon>Malasseziaceae</taxon>
        <taxon>Malassezia</taxon>
    </lineage>
</organism>
<keyword evidence="2" id="KW-0689">Ribosomal protein</keyword>